<dbReference type="PRINTS" id="PR00313">
    <property type="entry name" value="CABNDNGRPT"/>
</dbReference>
<protein>
    <submittedName>
        <fullName evidence="2">Type 1 secretion C-terminal target domain (Subclass)</fullName>
    </submittedName>
</protein>
<sequence>DTNSLGTAAVGSHASGNLIAGTISSGTGTGGADKQGADGAHIGGVTSGVSDGNGGFNVTGTYGTLHIDANGNYDYTRTSNSGGTDTFHYTLTDSDGDVSNQANLTISLTATAQLFVGSNDSDDNPSDPPHFVDTSPNVRGVINGSAGDDTVVGDPGATPTISAGASANVVLILDTTNSLTAQQMTAMQQAVGALLNSLYNSGAANVRVALFAFGGGYKELGVFDIVSGSTKNLSALTTALDAANADSTIDNTGKHLYIGSDPGSGTSYASGLDAVIDYLTPGGTTVATGTTSLSGDGVAESPLSAASVNKVIFISDGEPTTDATAAQINTITGTGAGQYGYTIEAVGLNVAGSQSAVDALNALDSGHSYTNVVNPSDLTGVVGSLAGSGVVQSAAGNDIINGGAGKDIIYGDVMNTDVLRAAAGLSAATYPAGSGWAVFAALEGTTTAFTTANDPGGDGAQWTRADTLAYIASHQRELATESGRTGGDDTITGGTGDDIIFAQEGNDKINYAQGDGKDTVDGGTGSDTLYITGATGTVTIAAATGGTDIVPATGPNSTDIIVTMSDGGSIRMDSVEDIDITAGPGGVNIQYIGSLASTALDTSTVTVHGGTGDDILDLTQRGNSDPHKVIADGGAQTTADIVKLDFSVSEITGIEAISGGVKITHAGGAGTITDEFTNFESFQFEGGVTKNLAGVLAIDLIPPTVTSVAYGANDGALALGEAVTLTVKFSEAVVVDTTSGSPVLNLNTGGTASYSGGSGTDTLIFTYTPATGQTTADLALAASAVTLGGAVITDTSGNVATLTGANGVNPTGTLVVDTTAPTATMSSTITTNTGATGTISSGGNTKDNTLLLSGTVSDTGGSGVSLVQIYDGVTLLGTATVNSGNWSYTTSALGDGAHSFTAKATDVAGNTFTTAVPVTATVDATAPTVAMSGTITTDTGAAGTITSGGTTKDNTLLLSGTVGDTGGSGVSTVQIYDGATLLGAATVTSGAWSYTTSALGNGSHSFTAKVTDGAGNTFTTATPVTATIDATAPTVTMSSTITTNTGVTGTITSGGSTKDNTLLLSGTVSDTGGSGVSSVQIYDGATLLGAATVTSGNWSYTTSALGDGAHSFTAKATDGAGNTSTTATPVTATVDITAPTATMSSTITTDTGAAGTITSGGLTKDNTLLLSGTVSDTGGSGVSLVQIYDGVTLLGTATVNSGNWSYTTSALGNGSHSFTAKVTDGAGNTFTTATPVTATVDATAPTVTMSNTITTDTGATGTISGGGTTKDNTLLLSGTVSDTGGSGVSSVQIYDGSTLLGTATVNSGNWSYTTTALGDGAHSFTAVATDAVGNQTTTTPARTATIDATAPTDIVFTGNAGLTAGTSSGNTTVSSGSTLLTLTSNEAGTFSFNGTGSQTVSIGGTNNETLSITNGGVVSTSSLSFSTVQTVTVSGSTVSDSAGNNRVEQLTLWLGTNGNNTAMDGSAVNNDQVMYGFDGNDTIKGGAGNDWIDGGTGADTLTGGGGTDTFSFAIGDSVLSITGSGTSGLITGYDTITDFKPSSGERISFASASVAVNATGNGTNSSLQVESGRVIGSHSITNGIITFDDAPSSGGSTGVGYSAEYQLTTLAQVAAAVQYLQGVDIGTTGTAVAFAAMIGGVDHTFLYIQGSDNGAQNNGGNPNSNDVLIDLVGVNATSLTASGDQFSVAGTTSVDPVVLDLDHNGFAFTSQENGVQFDINHDGVKDHVAWTNGHDGMLALDINGNGKIDSGSELFTPNFAGGNFADGLAALASLDSNQDGVVDSKDQAFAKLSVWQDANHNGITDVGELLSLTSLGITGIDLAATAGTGAIDGQSIAANGTFTYADGSKGSFVEVNLNASLGEITDGNNSSHTVSGTNGVADTFALPASTLGHADTILNFNNAEGDKIDLSALLDQVFAPSSNVENFVHLAQSGNDVTVQVDTTGQGNFAGGSHDVAVLAGFAGTSHGDIINATFASTEHQLHLAATT</sequence>
<dbReference type="PROSITE" id="PS00330">
    <property type="entry name" value="HEMOLYSIN_CALCIUM"/>
    <property type="match status" value="2"/>
</dbReference>
<dbReference type="Gene3D" id="3.40.50.410">
    <property type="entry name" value="von Willebrand factor, type A domain"/>
    <property type="match status" value="1"/>
</dbReference>
<dbReference type="CDD" id="cd00198">
    <property type="entry name" value="vWFA"/>
    <property type="match status" value="1"/>
</dbReference>
<dbReference type="eggNOG" id="COG2931">
    <property type="taxonomic scope" value="Bacteria"/>
</dbReference>
<dbReference type="InterPro" id="IPR013783">
    <property type="entry name" value="Ig-like_fold"/>
</dbReference>
<dbReference type="PATRIC" id="fig|883078.3.peg.1408"/>
<proteinExistence type="predicted"/>
<organism evidence="2 3">
    <name type="scientific">Afipia broomeae ATCC 49717</name>
    <dbReference type="NCBI Taxonomy" id="883078"/>
    <lineage>
        <taxon>Bacteria</taxon>
        <taxon>Pseudomonadati</taxon>
        <taxon>Pseudomonadota</taxon>
        <taxon>Alphaproteobacteria</taxon>
        <taxon>Hyphomicrobiales</taxon>
        <taxon>Nitrobacteraceae</taxon>
        <taxon>Afipia</taxon>
    </lineage>
</organism>
<name>K8PIQ3_9BRAD</name>
<dbReference type="EMBL" id="AGWX01000002">
    <property type="protein sequence ID" value="EKS39415.1"/>
    <property type="molecule type" value="Genomic_DNA"/>
</dbReference>
<dbReference type="InterPro" id="IPR002035">
    <property type="entry name" value="VWF_A"/>
</dbReference>
<dbReference type="GO" id="GO:0005509">
    <property type="term" value="F:calcium ion binding"/>
    <property type="evidence" value="ECO:0007669"/>
    <property type="project" value="InterPro"/>
</dbReference>
<dbReference type="InterPro" id="IPR018511">
    <property type="entry name" value="Hemolysin-typ_Ca-bd_CS"/>
</dbReference>
<dbReference type="Gene3D" id="2.150.10.10">
    <property type="entry name" value="Serralysin-like metalloprotease, C-terminal"/>
    <property type="match status" value="1"/>
</dbReference>
<gene>
    <name evidence="2" type="ORF">HMPREF9695_01376</name>
</gene>
<accession>K8PIQ3</accession>
<dbReference type="SUPFAM" id="SSF51120">
    <property type="entry name" value="beta-Roll"/>
    <property type="match status" value="1"/>
</dbReference>
<dbReference type="Pfam" id="PF00353">
    <property type="entry name" value="HemolysinCabind"/>
    <property type="match status" value="4"/>
</dbReference>
<keyword evidence="3" id="KW-1185">Reference proteome</keyword>
<dbReference type="InterPro" id="IPR001343">
    <property type="entry name" value="Hemolysn_Ca-bd"/>
</dbReference>
<feature type="non-terminal residue" evidence="2">
    <location>
        <position position="1"/>
    </location>
</feature>
<dbReference type="HOGENOM" id="CLU_234138_0_0_5"/>
<dbReference type="InterPro" id="IPR044016">
    <property type="entry name" value="Big_13"/>
</dbReference>
<dbReference type="InterPro" id="IPR019960">
    <property type="entry name" value="T1SS_VCA0849"/>
</dbReference>
<dbReference type="Gene3D" id="2.60.40.10">
    <property type="entry name" value="Immunoglobulins"/>
    <property type="match status" value="5"/>
</dbReference>
<feature type="domain" description="VWFA" evidence="1">
    <location>
        <begin position="168"/>
        <end position="385"/>
    </location>
</feature>
<dbReference type="SMART" id="SM00327">
    <property type="entry name" value="VWA"/>
    <property type="match status" value="1"/>
</dbReference>
<dbReference type="NCBIfam" id="TIGR03661">
    <property type="entry name" value="T1SS_VCA0849"/>
    <property type="match status" value="1"/>
</dbReference>
<evidence type="ECO:0000259" key="1">
    <source>
        <dbReference type="PROSITE" id="PS50234"/>
    </source>
</evidence>
<dbReference type="Pfam" id="PF19077">
    <property type="entry name" value="Big_13"/>
    <property type="match status" value="5"/>
</dbReference>
<reference evidence="2 3" key="1">
    <citation type="submission" date="2012-04" db="EMBL/GenBank/DDBJ databases">
        <title>The Genome Sequence of Afipia broomeae ATCC 49717.</title>
        <authorList>
            <consortium name="The Broad Institute Genome Sequencing Platform"/>
            <person name="Earl A."/>
            <person name="Ward D."/>
            <person name="Feldgarden M."/>
            <person name="Gevers D."/>
            <person name="Huys G."/>
            <person name="Walker B."/>
            <person name="Young S.K."/>
            <person name="Zeng Q."/>
            <person name="Gargeya S."/>
            <person name="Fitzgerald M."/>
            <person name="Haas B."/>
            <person name="Abouelleil A."/>
            <person name="Alvarado L."/>
            <person name="Arachchi H.M."/>
            <person name="Berlin A."/>
            <person name="Chapman S.B."/>
            <person name="Goldberg J."/>
            <person name="Griggs A."/>
            <person name="Gujja S."/>
            <person name="Hansen M."/>
            <person name="Howarth C."/>
            <person name="Imamovic A."/>
            <person name="Larimer J."/>
            <person name="McCowen C."/>
            <person name="Montmayeur A."/>
            <person name="Murphy C."/>
            <person name="Neiman D."/>
            <person name="Pearson M."/>
            <person name="Priest M."/>
            <person name="Roberts A."/>
            <person name="Saif S."/>
            <person name="Shea T."/>
            <person name="Sisk P."/>
            <person name="Sykes S."/>
            <person name="Wortman J."/>
            <person name="Nusbaum C."/>
            <person name="Birren B."/>
        </authorList>
    </citation>
    <scope>NUCLEOTIDE SEQUENCE [LARGE SCALE GENOMIC DNA]</scope>
    <source>
        <strain evidence="2 3">ATCC 49717</strain>
    </source>
</reference>
<dbReference type="PROSITE" id="PS50234">
    <property type="entry name" value="VWFA"/>
    <property type="match status" value="1"/>
</dbReference>
<dbReference type="InterPro" id="IPR036465">
    <property type="entry name" value="vWFA_dom_sf"/>
</dbReference>
<evidence type="ECO:0000313" key="2">
    <source>
        <dbReference type="EMBL" id="EKS39415.1"/>
    </source>
</evidence>
<dbReference type="InterPro" id="IPR011049">
    <property type="entry name" value="Serralysin-like_metalloprot_C"/>
</dbReference>
<evidence type="ECO:0000313" key="3">
    <source>
        <dbReference type="Proteomes" id="UP000001096"/>
    </source>
</evidence>
<dbReference type="eggNOG" id="COG4932">
    <property type="taxonomic scope" value="Bacteria"/>
</dbReference>
<dbReference type="NCBIfam" id="NF033510">
    <property type="entry name" value="Ca_tandemer"/>
    <property type="match status" value="5"/>
</dbReference>
<dbReference type="SUPFAM" id="SSF53300">
    <property type="entry name" value="vWA-like"/>
    <property type="match status" value="1"/>
</dbReference>
<dbReference type="Pfam" id="PF17963">
    <property type="entry name" value="Big_9"/>
    <property type="match status" value="1"/>
</dbReference>
<dbReference type="Proteomes" id="UP000001096">
    <property type="component" value="Unassembled WGS sequence"/>
</dbReference>
<comment type="caution">
    <text evidence="2">The sequence shown here is derived from an EMBL/GenBank/DDBJ whole genome shotgun (WGS) entry which is preliminary data.</text>
</comment>